<comment type="caution">
    <text evidence="3">The sequence shown here is derived from an EMBL/GenBank/DDBJ whole genome shotgun (WGS) entry which is preliminary data.</text>
</comment>
<feature type="chain" id="PRO_5013855378" description="T20D4.11-like domain-containing protein" evidence="1">
    <location>
        <begin position="18"/>
        <end position="292"/>
    </location>
</feature>
<name>A0A2G5T6Y4_9PELO</name>
<gene>
    <name evidence="3" type="primary">Cnig_chr_V.g16834</name>
    <name evidence="3" type="ORF">B9Z55_016834</name>
</gene>
<sequence>MWILTIFLINFVLASDAEKCTGLDGPKAYRCIQHLDEIHELSYSIDIYDKENNSKINKPCSEFKKCHEQLKCGVEDEFEDCDLKLAEKNSTCVKEWNPFPDPVPDDEKKSEEIQKEACKNFFGKDRCLEKELTENCGAEMWIQFKMTYNNIRQNAATVLERKKDGPAYKGCLEFPKCVDALKCKADDDVIIGIDKMDAFCDVVIYRETKEFADCDAKLDPKKSVCVQEWKPFPDKVDDPVKMAQIQEEACKNYFGKDNCMEKEIIGLCGAEMWTNFKRYFLHMKKLSKMCKD</sequence>
<dbReference type="AlphaFoldDB" id="A0A2G5T6Y4"/>
<dbReference type="Pfam" id="PF01579">
    <property type="entry name" value="DUF19"/>
    <property type="match status" value="3"/>
</dbReference>
<feature type="signal peptide" evidence="1">
    <location>
        <begin position="1"/>
        <end position="17"/>
    </location>
</feature>
<dbReference type="PANTHER" id="PTHR21453:SF30">
    <property type="entry name" value="DUF19 DOMAIN-CONTAINING PROTEIN"/>
    <property type="match status" value="1"/>
</dbReference>
<organism evidence="3 4">
    <name type="scientific">Caenorhabditis nigoni</name>
    <dbReference type="NCBI Taxonomy" id="1611254"/>
    <lineage>
        <taxon>Eukaryota</taxon>
        <taxon>Metazoa</taxon>
        <taxon>Ecdysozoa</taxon>
        <taxon>Nematoda</taxon>
        <taxon>Chromadorea</taxon>
        <taxon>Rhabditida</taxon>
        <taxon>Rhabditina</taxon>
        <taxon>Rhabditomorpha</taxon>
        <taxon>Rhabditoidea</taxon>
        <taxon>Rhabditidae</taxon>
        <taxon>Peloderinae</taxon>
        <taxon>Caenorhabditis</taxon>
    </lineage>
</organism>
<feature type="domain" description="T20D4.11-like" evidence="2">
    <location>
        <begin position="168"/>
        <end position="291"/>
    </location>
</feature>
<evidence type="ECO:0000313" key="3">
    <source>
        <dbReference type="EMBL" id="PIC22978.1"/>
    </source>
</evidence>
<dbReference type="PANTHER" id="PTHR21453">
    <property type="entry name" value="DUF19 DOMAIN-CONTAINING PROTEIN-RELATED-RELATED"/>
    <property type="match status" value="1"/>
</dbReference>
<keyword evidence="1" id="KW-0732">Signal</keyword>
<feature type="domain" description="T20D4.11-like" evidence="2">
    <location>
        <begin position="75"/>
        <end position="153"/>
    </location>
</feature>
<dbReference type="OrthoDB" id="5835962at2759"/>
<proteinExistence type="predicted"/>
<dbReference type="InterPro" id="IPR002542">
    <property type="entry name" value="T20D4.11-like_dom"/>
</dbReference>
<accession>A0A2G5T6Y4</accession>
<dbReference type="EMBL" id="PDUG01000005">
    <property type="protein sequence ID" value="PIC22978.1"/>
    <property type="molecule type" value="Genomic_DNA"/>
</dbReference>
<dbReference type="Proteomes" id="UP000230233">
    <property type="component" value="Chromosome V"/>
</dbReference>
<protein>
    <recommendedName>
        <fullName evidence="2">T20D4.11-like domain-containing protein</fullName>
    </recommendedName>
</protein>
<evidence type="ECO:0000313" key="4">
    <source>
        <dbReference type="Proteomes" id="UP000230233"/>
    </source>
</evidence>
<keyword evidence="4" id="KW-1185">Reference proteome</keyword>
<feature type="domain" description="T20D4.11-like" evidence="2">
    <location>
        <begin position="20"/>
        <end position="74"/>
    </location>
</feature>
<evidence type="ECO:0000256" key="1">
    <source>
        <dbReference type="SAM" id="SignalP"/>
    </source>
</evidence>
<reference evidence="4" key="1">
    <citation type="submission" date="2017-10" db="EMBL/GenBank/DDBJ databases">
        <title>Rapid genome shrinkage in a self-fertile nematode reveals novel sperm competition proteins.</title>
        <authorList>
            <person name="Yin D."/>
            <person name="Schwarz E.M."/>
            <person name="Thomas C.G."/>
            <person name="Felde R.L."/>
            <person name="Korf I.F."/>
            <person name="Cutter A.D."/>
            <person name="Schartner C.M."/>
            <person name="Ralston E.J."/>
            <person name="Meyer B.J."/>
            <person name="Haag E.S."/>
        </authorList>
    </citation>
    <scope>NUCLEOTIDE SEQUENCE [LARGE SCALE GENOMIC DNA]</scope>
    <source>
        <strain evidence="4">JU1422</strain>
    </source>
</reference>
<evidence type="ECO:0000259" key="2">
    <source>
        <dbReference type="Pfam" id="PF01579"/>
    </source>
</evidence>